<feature type="domain" description="Reverse transcriptase RNase H-like" evidence="7">
    <location>
        <begin position="108"/>
        <end position="165"/>
    </location>
</feature>
<keyword evidence="4" id="KW-0255">Endonuclease</keyword>
<keyword evidence="2" id="KW-0548">Nucleotidyltransferase</keyword>
<evidence type="ECO:0000256" key="4">
    <source>
        <dbReference type="ARBA" id="ARBA00022759"/>
    </source>
</evidence>
<organism evidence="8 9">
    <name type="scientific">Lolium multiflorum</name>
    <name type="common">Italian ryegrass</name>
    <name type="synonym">Lolium perenne subsp. multiflorum</name>
    <dbReference type="NCBI Taxonomy" id="4521"/>
    <lineage>
        <taxon>Eukaryota</taxon>
        <taxon>Viridiplantae</taxon>
        <taxon>Streptophyta</taxon>
        <taxon>Embryophyta</taxon>
        <taxon>Tracheophyta</taxon>
        <taxon>Spermatophyta</taxon>
        <taxon>Magnoliopsida</taxon>
        <taxon>Liliopsida</taxon>
        <taxon>Poales</taxon>
        <taxon>Poaceae</taxon>
        <taxon>BOP clade</taxon>
        <taxon>Pooideae</taxon>
        <taxon>Poodae</taxon>
        <taxon>Poeae</taxon>
        <taxon>Poeae Chloroplast Group 2 (Poeae type)</taxon>
        <taxon>Loliodinae</taxon>
        <taxon>Loliinae</taxon>
        <taxon>Lolium</taxon>
    </lineage>
</organism>
<dbReference type="AlphaFoldDB" id="A0AAD8U8M2"/>
<reference evidence="8" key="1">
    <citation type="submission" date="2023-07" db="EMBL/GenBank/DDBJ databases">
        <title>A chromosome-level genome assembly of Lolium multiflorum.</title>
        <authorList>
            <person name="Chen Y."/>
            <person name="Copetti D."/>
            <person name="Kolliker R."/>
            <person name="Studer B."/>
        </authorList>
    </citation>
    <scope>NUCLEOTIDE SEQUENCE</scope>
    <source>
        <strain evidence="8">02402/16</strain>
        <tissue evidence="8">Leaf</tissue>
    </source>
</reference>
<dbReference type="GO" id="GO:0003964">
    <property type="term" value="F:RNA-directed DNA polymerase activity"/>
    <property type="evidence" value="ECO:0007669"/>
    <property type="project" value="UniProtKB-KW"/>
</dbReference>
<keyword evidence="6" id="KW-0695">RNA-directed DNA polymerase</keyword>
<evidence type="ECO:0000256" key="2">
    <source>
        <dbReference type="ARBA" id="ARBA00022695"/>
    </source>
</evidence>
<dbReference type="EMBL" id="JAUUTY010000001">
    <property type="protein sequence ID" value="KAK1699583.1"/>
    <property type="molecule type" value="Genomic_DNA"/>
</dbReference>
<evidence type="ECO:0000256" key="5">
    <source>
        <dbReference type="ARBA" id="ARBA00022801"/>
    </source>
</evidence>
<dbReference type="Pfam" id="PF17917">
    <property type="entry name" value="RT_RNaseH"/>
    <property type="match status" value="1"/>
</dbReference>
<keyword evidence="9" id="KW-1185">Reference proteome</keyword>
<keyword evidence="1" id="KW-0808">Transferase</keyword>
<keyword evidence="5" id="KW-0378">Hydrolase</keyword>
<dbReference type="SUPFAM" id="SSF56672">
    <property type="entry name" value="DNA/RNA polymerases"/>
    <property type="match status" value="1"/>
</dbReference>
<dbReference type="Proteomes" id="UP001231189">
    <property type="component" value="Unassembled WGS sequence"/>
</dbReference>
<proteinExistence type="predicted"/>
<dbReference type="InterPro" id="IPR043128">
    <property type="entry name" value="Rev_trsase/Diguanyl_cyclase"/>
</dbReference>
<sequence>MKLNPAKCTFGVPAGQLLGYLVSGEESKPTRRSVPSRRWSCRCLKDVQKFTGCLASLSRFVSRLVEKALPLYQLMKKADKFVWSPQADEAFRDLKRVLSTAPILATPANYPHYQKVTYGVYMAAKKLKHYFQEHPIRVVATAPLAEIIGSKDANGRVAKWALELAAHTILYEPRTAIKSHPRGLLRRRAEMQYLPLCRLHAGSTSTARRCEAAWEPASSSLPPREIGWTMSCRSTSPHPTMWRSMKRSSMG</sequence>
<dbReference type="PANTHER" id="PTHR48475:SF1">
    <property type="entry name" value="RNASE H TYPE-1 DOMAIN-CONTAINING PROTEIN"/>
    <property type="match status" value="1"/>
</dbReference>
<comment type="caution">
    <text evidence="8">The sequence shown here is derived from an EMBL/GenBank/DDBJ whole genome shotgun (WGS) entry which is preliminary data.</text>
</comment>
<evidence type="ECO:0000256" key="3">
    <source>
        <dbReference type="ARBA" id="ARBA00022722"/>
    </source>
</evidence>
<evidence type="ECO:0000256" key="1">
    <source>
        <dbReference type="ARBA" id="ARBA00022679"/>
    </source>
</evidence>
<name>A0AAD8U8M2_LOLMU</name>
<dbReference type="InterPro" id="IPR041373">
    <property type="entry name" value="RT_RNaseH"/>
</dbReference>
<dbReference type="GO" id="GO:0004519">
    <property type="term" value="F:endonuclease activity"/>
    <property type="evidence" value="ECO:0007669"/>
    <property type="project" value="UniProtKB-KW"/>
</dbReference>
<keyword evidence="3" id="KW-0540">Nuclease</keyword>
<evidence type="ECO:0000313" key="9">
    <source>
        <dbReference type="Proteomes" id="UP001231189"/>
    </source>
</evidence>
<dbReference type="PANTHER" id="PTHR48475">
    <property type="entry name" value="RIBONUCLEASE H"/>
    <property type="match status" value="1"/>
</dbReference>
<accession>A0AAD8U8M2</accession>
<gene>
    <name evidence="8" type="ORF">QYE76_016280</name>
</gene>
<dbReference type="GO" id="GO:0016787">
    <property type="term" value="F:hydrolase activity"/>
    <property type="evidence" value="ECO:0007669"/>
    <property type="project" value="UniProtKB-KW"/>
</dbReference>
<dbReference type="InterPro" id="IPR043502">
    <property type="entry name" value="DNA/RNA_pol_sf"/>
</dbReference>
<evidence type="ECO:0000256" key="6">
    <source>
        <dbReference type="ARBA" id="ARBA00022918"/>
    </source>
</evidence>
<dbReference type="Gene3D" id="3.30.70.270">
    <property type="match status" value="1"/>
</dbReference>
<protein>
    <recommendedName>
        <fullName evidence="7">Reverse transcriptase RNase H-like domain-containing protein</fullName>
    </recommendedName>
</protein>
<evidence type="ECO:0000259" key="7">
    <source>
        <dbReference type="Pfam" id="PF17917"/>
    </source>
</evidence>
<evidence type="ECO:0000313" key="8">
    <source>
        <dbReference type="EMBL" id="KAK1699583.1"/>
    </source>
</evidence>